<reference evidence="1" key="1">
    <citation type="submission" date="2021-02" db="EMBL/GenBank/DDBJ databases">
        <authorList>
            <person name="Nowell W R."/>
        </authorList>
    </citation>
    <scope>NUCLEOTIDE SEQUENCE</scope>
</reference>
<accession>A0A8S2Y2E2</accession>
<evidence type="ECO:0000313" key="1">
    <source>
        <dbReference type="EMBL" id="CAF4529659.1"/>
    </source>
</evidence>
<dbReference type="EMBL" id="CAJOBA010103756">
    <property type="protein sequence ID" value="CAF4529659.1"/>
    <property type="molecule type" value="Genomic_DNA"/>
</dbReference>
<evidence type="ECO:0000313" key="2">
    <source>
        <dbReference type="Proteomes" id="UP000682733"/>
    </source>
</evidence>
<dbReference type="Proteomes" id="UP000682733">
    <property type="component" value="Unassembled WGS sequence"/>
</dbReference>
<organism evidence="1 2">
    <name type="scientific">Didymodactylos carnosus</name>
    <dbReference type="NCBI Taxonomy" id="1234261"/>
    <lineage>
        <taxon>Eukaryota</taxon>
        <taxon>Metazoa</taxon>
        <taxon>Spiralia</taxon>
        <taxon>Gnathifera</taxon>
        <taxon>Rotifera</taxon>
        <taxon>Eurotatoria</taxon>
        <taxon>Bdelloidea</taxon>
        <taxon>Philodinida</taxon>
        <taxon>Philodinidae</taxon>
        <taxon>Didymodactylos</taxon>
    </lineage>
</organism>
<gene>
    <name evidence="1" type="ORF">TMI583_LOCUS49005</name>
</gene>
<comment type="caution">
    <text evidence="1">The sequence shown here is derived from an EMBL/GenBank/DDBJ whole genome shotgun (WGS) entry which is preliminary data.</text>
</comment>
<name>A0A8S2Y2E2_9BILA</name>
<sequence length="105" mass="11698">MHLQSISTASAKLTKNDNNTIIGKINAINVNNCTLNYLRALTRTFLFMLTQEFALNNFEDLIKLQASNLAEPITKWLSVSNNDIGVGKVQLNGCSVLNHIYEKSN</sequence>
<dbReference type="AlphaFoldDB" id="A0A8S2Y2E2"/>
<proteinExistence type="predicted"/>
<protein>
    <submittedName>
        <fullName evidence="1">Uncharacterized protein</fullName>
    </submittedName>
</protein>